<keyword evidence="3" id="KW-0597">Phosphoprotein</keyword>
<comment type="caution">
    <text evidence="10">The sequence shown here is derived from an EMBL/GenBank/DDBJ whole genome shotgun (WGS) entry which is preliminary data.</text>
</comment>
<dbReference type="PANTHER" id="PTHR43711">
    <property type="entry name" value="TWO-COMPONENT HISTIDINE KINASE"/>
    <property type="match status" value="1"/>
</dbReference>
<dbReference type="CDD" id="cd00082">
    <property type="entry name" value="HisKA"/>
    <property type="match status" value="1"/>
</dbReference>
<evidence type="ECO:0000256" key="5">
    <source>
        <dbReference type="ARBA" id="ARBA00022777"/>
    </source>
</evidence>
<dbReference type="InterPro" id="IPR000014">
    <property type="entry name" value="PAS"/>
</dbReference>
<dbReference type="Gene3D" id="3.30.450.20">
    <property type="entry name" value="PAS domain"/>
    <property type="match status" value="2"/>
</dbReference>
<dbReference type="FunFam" id="3.30.565.10:FF:000006">
    <property type="entry name" value="Sensor histidine kinase WalK"/>
    <property type="match status" value="1"/>
</dbReference>
<proteinExistence type="predicted"/>
<evidence type="ECO:0000256" key="3">
    <source>
        <dbReference type="ARBA" id="ARBA00022553"/>
    </source>
</evidence>
<dbReference type="SMART" id="SM00388">
    <property type="entry name" value="HisKA"/>
    <property type="match status" value="1"/>
</dbReference>
<dbReference type="SMART" id="SM00091">
    <property type="entry name" value="PAS"/>
    <property type="match status" value="2"/>
</dbReference>
<dbReference type="InterPro" id="IPR004358">
    <property type="entry name" value="Sig_transdc_His_kin-like_C"/>
</dbReference>
<dbReference type="Gene3D" id="1.10.287.130">
    <property type="match status" value="1"/>
</dbReference>
<dbReference type="SMART" id="SM00387">
    <property type="entry name" value="HATPase_c"/>
    <property type="match status" value="1"/>
</dbReference>
<dbReference type="InterPro" id="IPR035965">
    <property type="entry name" value="PAS-like_dom_sf"/>
</dbReference>
<dbReference type="SUPFAM" id="SSF55785">
    <property type="entry name" value="PYP-like sensor domain (PAS domain)"/>
    <property type="match status" value="2"/>
</dbReference>
<dbReference type="RefSeq" id="WP_144250504.1">
    <property type="nucleotide sequence ID" value="NZ_VLPK01000006.1"/>
</dbReference>
<dbReference type="InterPro" id="IPR000700">
    <property type="entry name" value="PAS-assoc_C"/>
</dbReference>
<dbReference type="PRINTS" id="PR00344">
    <property type="entry name" value="BCTRLSENSOR"/>
</dbReference>
<keyword evidence="11" id="KW-1185">Reference proteome</keyword>
<dbReference type="Pfam" id="PF00512">
    <property type="entry name" value="HisKA"/>
    <property type="match status" value="1"/>
</dbReference>
<dbReference type="InterPro" id="IPR001610">
    <property type="entry name" value="PAC"/>
</dbReference>
<dbReference type="PROSITE" id="PS50112">
    <property type="entry name" value="PAS"/>
    <property type="match status" value="1"/>
</dbReference>
<evidence type="ECO:0000313" key="11">
    <source>
        <dbReference type="Proteomes" id="UP000318733"/>
    </source>
</evidence>
<name>A0A556M9E1_9SPHI</name>
<dbReference type="EMBL" id="VLPK01000006">
    <property type="protein sequence ID" value="TSJ36537.1"/>
    <property type="molecule type" value="Genomic_DNA"/>
</dbReference>
<dbReference type="InterPro" id="IPR036890">
    <property type="entry name" value="HATPase_C_sf"/>
</dbReference>
<dbReference type="CDD" id="cd00130">
    <property type="entry name" value="PAS"/>
    <property type="match status" value="2"/>
</dbReference>
<keyword evidence="5" id="KW-0418">Kinase</keyword>
<accession>A0A556M9E1</accession>
<dbReference type="NCBIfam" id="TIGR00229">
    <property type="entry name" value="sensory_box"/>
    <property type="match status" value="1"/>
</dbReference>
<dbReference type="SMART" id="SM00086">
    <property type="entry name" value="PAC"/>
    <property type="match status" value="2"/>
</dbReference>
<dbReference type="SUPFAM" id="SSF55874">
    <property type="entry name" value="ATPase domain of HSP90 chaperone/DNA topoisomerase II/histidine kinase"/>
    <property type="match status" value="1"/>
</dbReference>
<keyword evidence="4" id="KW-0808">Transferase</keyword>
<feature type="domain" description="Histidine kinase" evidence="7">
    <location>
        <begin position="268"/>
        <end position="480"/>
    </location>
</feature>
<dbReference type="OrthoDB" id="9813151at2"/>
<dbReference type="EC" id="2.7.13.3" evidence="2"/>
<gene>
    <name evidence="10" type="ORF">FO440_22160</name>
</gene>
<dbReference type="PROSITE" id="PS50113">
    <property type="entry name" value="PAC"/>
    <property type="match status" value="1"/>
</dbReference>
<keyword evidence="6" id="KW-0902">Two-component regulatory system</keyword>
<dbReference type="Pfam" id="PF13426">
    <property type="entry name" value="PAS_9"/>
    <property type="match status" value="1"/>
</dbReference>
<evidence type="ECO:0000256" key="1">
    <source>
        <dbReference type="ARBA" id="ARBA00000085"/>
    </source>
</evidence>
<dbReference type="PANTHER" id="PTHR43711:SF1">
    <property type="entry name" value="HISTIDINE KINASE 1"/>
    <property type="match status" value="1"/>
</dbReference>
<dbReference type="Proteomes" id="UP000318733">
    <property type="component" value="Unassembled WGS sequence"/>
</dbReference>
<feature type="domain" description="PAS" evidence="8">
    <location>
        <begin position="9"/>
        <end position="49"/>
    </location>
</feature>
<dbReference type="InterPro" id="IPR005467">
    <property type="entry name" value="His_kinase_dom"/>
</dbReference>
<organism evidence="10 11">
    <name type="scientific">Mucilaginibacter corticis</name>
    <dbReference type="NCBI Taxonomy" id="2597670"/>
    <lineage>
        <taxon>Bacteria</taxon>
        <taxon>Pseudomonadati</taxon>
        <taxon>Bacteroidota</taxon>
        <taxon>Sphingobacteriia</taxon>
        <taxon>Sphingobacteriales</taxon>
        <taxon>Sphingobacteriaceae</taxon>
        <taxon>Mucilaginibacter</taxon>
    </lineage>
</organism>
<dbReference type="InterPro" id="IPR036097">
    <property type="entry name" value="HisK_dim/P_sf"/>
</dbReference>
<evidence type="ECO:0000313" key="10">
    <source>
        <dbReference type="EMBL" id="TSJ36537.1"/>
    </source>
</evidence>
<feature type="domain" description="PAC" evidence="9">
    <location>
        <begin position="79"/>
        <end position="131"/>
    </location>
</feature>
<evidence type="ECO:0000259" key="8">
    <source>
        <dbReference type="PROSITE" id="PS50112"/>
    </source>
</evidence>
<dbReference type="Pfam" id="PF02518">
    <property type="entry name" value="HATPase_c"/>
    <property type="match status" value="1"/>
</dbReference>
<evidence type="ECO:0000256" key="6">
    <source>
        <dbReference type="ARBA" id="ARBA00023012"/>
    </source>
</evidence>
<dbReference type="SUPFAM" id="SSF47384">
    <property type="entry name" value="Homodimeric domain of signal transducing histidine kinase"/>
    <property type="match status" value="1"/>
</dbReference>
<evidence type="ECO:0000256" key="4">
    <source>
        <dbReference type="ARBA" id="ARBA00022679"/>
    </source>
</evidence>
<dbReference type="InterPro" id="IPR050736">
    <property type="entry name" value="Sensor_HK_Regulatory"/>
</dbReference>
<dbReference type="Pfam" id="PF08447">
    <property type="entry name" value="PAS_3"/>
    <property type="match status" value="1"/>
</dbReference>
<dbReference type="GO" id="GO:0000155">
    <property type="term" value="F:phosphorelay sensor kinase activity"/>
    <property type="evidence" value="ECO:0007669"/>
    <property type="project" value="InterPro"/>
</dbReference>
<dbReference type="InterPro" id="IPR003594">
    <property type="entry name" value="HATPase_dom"/>
</dbReference>
<dbReference type="AlphaFoldDB" id="A0A556M9E1"/>
<protein>
    <recommendedName>
        <fullName evidence="2">histidine kinase</fullName>
        <ecNumber evidence="2">2.7.13.3</ecNumber>
    </recommendedName>
</protein>
<dbReference type="CDD" id="cd00075">
    <property type="entry name" value="HATPase"/>
    <property type="match status" value="1"/>
</dbReference>
<dbReference type="InterPro" id="IPR003661">
    <property type="entry name" value="HisK_dim/P_dom"/>
</dbReference>
<comment type="catalytic activity">
    <reaction evidence="1">
        <text>ATP + protein L-histidine = ADP + protein N-phospho-L-histidine.</text>
        <dbReference type="EC" id="2.7.13.3"/>
    </reaction>
</comment>
<sequence length="480" mass="54345">MAGQAIIDLEELYQQAPCGYFSLSPSGHIMKINRTLLDWLGYEQAELLDHKFSGLLSKGGQMHFEMFFWPMATVNKGVKEFSYEVLKKNGEGLPVLLNASAKLDQSKRLVAVNVVLTDITERKSFEKELLLSKKSAENEHKRLQFMADLVPEIIWTATPDGYIDYVNARFCQYFDCNGQDTRVSFIMSKVHADDRRALLADWRASMRTGEAFEKRIRLVDRDGLYEWHLLKAALFLDEEGQLTNWFGSCANIQQHVLDMKKKDDFINIASHELKTPITSLKGLLQILDRMKGDLSNKMVPGLIDKSNRNVNRINNLVADLLNASQLNDGQLHLNKSQFNFAELIGDYVHHIRIDRQYEIITEGDRSITVLADEGRMEQVLSNLITNAIKYAPDSMQIVIRLSRTPQGILLEIVDSGPGIPPEKLPHLFERYYQVSSQSAQYSGLGLGLYICAEIIRKHGGEIGAQSVLGEGSTFWFTLPA</sequence>
<evidence type="ECO:0000259" key="9">
    <source>
        <dbReference type="PROSITE" id="PS50113"/>
    </source>
</evidence>
<dbReference type="Gene3D" id="3.30.565.10">
    <property type="entry name" value="Histidine kinase-like ATPase, C-terminal domain"/>
    <property type="match status" value="1"/>
</dbReference>
<dbReference type="PROSITE" id="PS50109">
    <property type="entry name" value="HIS_KIN"/>
    <property type="match status" value="1"/>
</dbReference>
<evidence type="ECO:0000259" key="7">
    <source>
        <dbReference type="PROSITE" id="PS50109"/>
    </source>
</evidence>
<dbReference type="InterPro" id="IPR013655">
    <property type="entry name" value="PAS_fold_3"/>
</dbReference>
<evidence type="ECO:0000256" key="2">
    <source>
        <dbReference type="ARBA" id="ARBA00012438"/>
    </source>
</evidence>
<reference evidence="10 11" key="1">
    <citation type="submission" date="2019-07" db="EMBL/GenBank/DDBJ databases">
        <authorList>
            <person name="Huq M.A."/>
        </authorList>
    </citation>
    <scope>NUCLEOTIDE SEQUENCE [LARGE SCALE GENOMIC DNA]</scope>
    <source>
        <strain evidence="10 11">MAH-19</strain>
    </source>
</reference>